<name>A0A1V8SK50_9PEZI</name>
<feature type="signal peptide" evidence="2">
    <location>
        <begin position="1"/>
        <end position="21"/>
    </location>
</feature>
<evidence type="ECO:0000313" key="4">
    <source>
        <dbReference type="Proteomes" id="UP000192596"/>
    </source>
</evidence>
<keyword evidence="2" id="KW-0732">Signal</keyword>
<feature type="chain" id="PRO_5011963597" evidence="2">
    <location>
        <begin position="22"/>
        <end position="138"/>
    </location>
</feature>
<proteinExistence type="predicted"/>
<keyword evidence="4" id="KW-1185">Reference proteome</keyword>
<feature type="compositionally biased region" description="Basic residues" evidence="1">
    <location>
        <begin position="99"/>
        <end position="109"/>
    </location>
</feature>
<feature type="compositionally biased region" description="Polar residues" evidence="1">
    <location>
        <begin position="121"/>
        <end position="132"/>
    </location>
</feature>
<feature type="region of interest" description="Disordered" evidence="1">
    <location>
        <begin position="92"/>
        <end position="114"/>
    </location>
</feature>
<evidence type="ECO:0000256" key="2">
    <source>
        <dbReference type="SAM" id="SignalP"/>
    </source>
</evidence>
<dbReference type="InParanoid" id="A0A1V8SK50"/>
<dbReference type="Proteomes" id="UP000192596">
    <property type="component" value="Unassembled WGS sequence"/>
</dbReference>
<evidence type="ECO:0000256" key="1">
    <source>
        <dbReference type="SAM" id="MobiDB-lite"/>
    </source>
</evidence>
<gene>
    <name evidence="3" type="ORF">B0A48_15090</name>
</gene>
<dbReference type="EMBL" id="NAJO01000041">
    <property type="protein sequence ID" value="OQN99241.1"/>
    <property type="molecule type" value="Genomic_DNA"/>
</dbReference>
<organism evidence="3 4">
    <name type="scientific">Cryoendolithus antarcticus</name>
    <dbReference type="NCBI Taxonomy" id="1507870"/>
    <lineage>
        <taxon>Eukaryota</taxon>
        <taxon>Fungi</taxon>
        <taxon>Dikarya</taxon>
        <taxon>Ascomycota</taxon>
        <taxon>Pezizomycotina</taxon>
        <taxon>Dothideomycetes</taxon>
        <taxon>Dothideomycetidae</taxon>
        <taxon>Cladosporiales</taxon>
        <taxon>Cladosporiaceae</taxon>
        <taxon>Cryoendolithus</taxon>
    </lineage>
</organism>
<sequence length="138" mass="14471">MVAFNALKLATILTLATSVLASPHSGDKAWRSHSIKSFATGTAPHSYYPTVYPTSIYPTGTGTAPLPTSTCDDAADSDDSLAGRYEGVRQRNAKEAHWRGGKGHSKHWRPSGSGAVASTGFAWSTGTGNAEPTGTGFW</sequence>
<protein>
    <submittedName>
        <fullName evidence="3">Uncharacterized protein</fullName>
    </submittedName>
</protein>
<feature type="region of interest" description="Disordered" evidence="1">
    <location>
        <begin position="119"/>
        <end position="138"/>
    </location>
</feature>
<comment type="caution">
    <text evidence="3">The sequence shown here is derived from an EMBL/GenBank/DDBJ whole genome shotgun (WGS) entry which is preliminary data.</text>
</comment>
<reference evidence="4" key="1">
    <citation type="submission" date="2017-03" db="EMBL/GenBank/DDBJ databases">
        <title>Genomes of endolithic fungi from Antarctica.</title>
        <authorList>
            <person name="Coleine C."/>
            <person name="Masonjones S."/>
            <person name="Stajich J.E."/>
        </authorList>
    </citation>
    <scope>NUCLEOTIDE SEQUENCE [LARGE SCALE GENOMIC DNA]</scope>
    <source>
        <strain evidence="4">CCFEE 5527</strain>
    </source>
</reference>
<accession>A0A1V8SK50</accession>
<dbReference type="AlphaFoldDB" id="A0A1V8SK50"/>
<evidence type="ECO:0000313" key="3">
    <source>
        <dbReference type="EMBL" id="OQN99241.1"/>
    </source>
</evidence>